<dbReference type="GO" id="GO:0016998">
    <property type="term" value="P:cell wall macromolecule catabolic process"/>
    <property type="evidence" value="ECO:0007669"/>
    <property type="project" value="InterPro"/>
</dbReference>
<dbReference type="Proteomes" id="UP000664048">
    <property type="component" value="Unassembled WGS sequence"/>
</dbReference>
<evidence type="ECO:0000313" key="3">
    <source>
        <dbReference type="EMBL" id="MBO1828930.1"/>
    </source>
</evidence>
<reference evidence="3 7" key="2">
    <citation type="submission" date="2021-03" db="EMBL/GenBank/DDBJ databases">
        <title>Clinical course, treatment and visual outcome of an outbreak of Burkholderia contaminans endophthalmitis following cataract surgery.</title>
        <authorList>
            <person name="Lind C."/>
            <person name="Olsen K."/>
            <person name="Angelsen N.K."/>
            <person name="Krefting E.A."/>
            <person name="Fossen K."/>
            <person name="Gravningen K."/>
            <person name="Depoorter E."/>
            <person name="Vandamme P."/>
            <person name="Bertelsen G."/>
        </authorList>
    </citation>
    <scope>NUCLEOTIDE SEQUENCE [LARGE SCALE GENOMIC DNA]</scope>
    <source>
        <strain evidence="3 7">51242556</strain>
    </source>
</reference>
<evidence type="ECO:0000313" key="4">
    <source>
        <dbReference type="EMBL" id="MDN7565704.1"/>
    </source>
</evidence>
<name>A0A1E3FL85_9BURK</name>
<dbReference type="EMBL" id="JAUJQS010000008">
    <property type="protein sequence ID" value="MDN7565704.1"/>
    <property type="molecule type" value="Genomic_DNA"/>
</dbReference>
<evidence type="ECO:0000313" key="8">
    <source>
        <dbReference type="Proteomes" id="UP001220209"/>
    </source>
</evidence>
<organism evidence="2 6">
    <name type="scientific">Burkholderia contaminans</name>
    <dbReference type="NCBI Taxonomy" id="488447"/>
    <lineage>
        <taxon>Bacteria</taxon>
        <taxon>Pseudomonadati</taxon>
        <taxon>Pseudomonadota</taxon>
        <taxon>Betaproteobacteria</taxon>
        <taxon>Burkholderiales</taxon>
        <taxon>Burkholderiaceae</taxon>
        <taxon>Burkholderia</taxon>
        <taxon>Burkholderia cepacia complex</taxon>
    </lineage>
</organism>
<protein>
    <submittedName>
        <fullName evidence="2">Glycoside hydrolase family 19 protein</fullName>
    </submittedName>
</protein>
<dbReference type="InterPro" id="IPR000726">
    <property type="entry name" value="Glyco_hydro_19_cat"/>
</dbReference>
<evidence type="ECO:0000313" key="5">
    <source>
        <dbReference type="EMBL" id="WFN20258.1"/>
    </source>
</evidence>
<dbReference type="InterPro" id="IPR023346">
    <property type="entry name" value="Lysozyme-like_dom_sf"/>
</dbReference>
<dbReference type="OrthoDB" id="1242806at2"/>
<dbReference type="PANTHER" id="PTHR34408">
    <property type="entry name" value="FAMILY PROTEIN, PUTATIVE-RELATED"/>
    <property type="match status" value="1"/>
</dbReference>
<reference evidence="2" key="1">
    <citation type="submission" date="2021-01" db="EMBL/GenBank/DDBJ databases">
        <title>Outbreak of Burkholderia contaminns endophthalmitis traced to a clinical ventilation system.</title>
        <authorList>
            <person name="Lipuma J."/>
            <person name="Spilker T."/>
            <person name="Kratholm J."/>
        </authorList>
    </citation>
    <scope>NUCLEOTIDE SEQUENCE</scope>
    <source>
        <strain evidence="2">HI4954</strain>
    </source>
</reference>
<dbReference type="EMBL" id="JAENIB010000001">
    <property type="protein sequence ID" value="MBK1928275.1"/>
    <property type="molecule type" value="Genomic_DNA"/>
</dbReference>
<evidence type="ECO:0000259" key="1">
    <source>
        <dbReference type="Pfam" id="PF00182"/>
    </source>
</evidence>
<evidence type="ECO:0000313" key="2">
    <source>
        <dbReference type="EMBL" id="MBK1928275.1"/>
    </source>
</evidence>
<gene>
    <name evidence="3" type="ORF">J4M89_05995</name>
    <name evidence="2" type="ORF">JIN94_00115</name>
    <name evidence="5" type="ORF">LXE91_30490</name>
    <name evidence="4" type="ORF">QZM56_14425</name>
</gene>
<dbReference type="Proteomes" id="UP000611459">
    <property type="component" value="Unassembled WGS sequence"/>
</dbReference>
<feature type="domain" description="Glycoside hydrolase family 19 catalytic" evidence="1">
    <location>
        <begin position="38"/>
        <end position="137"/>
    </location>
</feature>
<reference evidence="5 8" key="3">
    <citation type="submission" date="2021-12" db="EMBL/GenBank/DDBJ databases">
        <title>Genomic and phenotypic characterization of three Burkholderia contaminans isolates recovered from different sources.</title>
        <authorList>
            <person name="Lopez De Volder A."/>
            <person name="Fan Y."/>
            <person name="Nunvar J."/>
            <person name="Herrera T."/>
            <person name="Timp W."/>
            <person name="Degrossi J."/>
        </authorList>
    </citation>
    <scope>NUCLEOTIDE SEQUENCE [LARGE SCALE GENOMIC DNA]</scope>
    <source>
        <strain evidence="5 8">LMG 23361</strain>
    </source>
</reference>
<dbReference type="RefSeq" id="WP_039370246.1">
    <property type="nucleotide sequence ID" value="NZ_AP018357.1"/>
</dbReference>
<dbReference type="Proteomes" id="UP001172109">
    <property type="component" value="Unassembled WGS sequence"/>
</dbReference>
<dbReference type="SUPFAM" id="SSF53955">
    <property type="entry name" value="Lysozyme-like"/>
    <property type="match status" value="1"/>
</dbReference>
<dbReference type="EMBL" id="JAGEMX010000001">
    <property type="protein sequence ID" value="MBO1828930.1"/>
    <property type="molecule type" value="Genomic_DNA"/>
</dbReference>
<evidence type="ECO:0000313" key="6">
    <source>
        <dbReference type="Proteomes" id="UP000611459"/>
    </source>
</evidence>
<dbReference type="EMBL" id="CP090641">
    <property type="protein sequence ID" value="WFN20258.1"/>
    <property type="molecule type" value="Genomic_DNA"/>
</dbReference>
<keyword evidence="7" id="KW-1185">Reference proteome</keyword>
<dbReference type="Pfam" id="PF00182">
    <property type="entry name" value="Glyco_hydro_19"/>
    <property type="match status" value="1"/>
</dbReference>
<dbReference type="GeneID" id="93189765"/>
<dbReference type="GO" id="GO:0006032">
    <property type="term" value="P:chitin catabolic process"/>
    <property type="evidence" value="ECO:0007669"/>
    <property type="project" value="InterPro"/>
</dbReference>
<proteinExistence type="predicted"/>
<keyword evidence="2" id="KW-0378">Hydrolase</keyword>
<dbReference type="PANTHER" id="PTHR34408:SF1">
    <property type="entry name" value="GLYCOSYL HYDROLASE FAMILY 19 DOMAIN-CONTAINING PROTEIN HI_1415"/>
    <property type="match status" value="1"/>
</dbReference>
<accession>A0A1E3FL85</accession>
<reference evidence="4" key="4">
    <citation type="submission" date="2023-07" db="EMBL/GenBank/DDBJ databases">
        <title>A collection of bacterial strains from the Burkholderia cepacia Research Laboratory and Repository.</title>
        <authorList>
            <person name="Lipuma J."/>
            <person name="Spilker T."/>
            <person name="Caverly L."/>
        </authorList>
    </citation>
    <scope>NUCLEOTIDE SEQUENCE</scope>
    <source>
        <strain evidence="4">AU44979</strain>
    </source>
</reference>
<dbReference type="Gene3D" id="1.10.530.10">
    <property type="match status" value="1"/>
</dbReference>
<evidence type="ECO:0000313" key="7">
    <source>
        <dbReference type="Proteomes" id="UP000664048"/>
    </source>
</evidence>
<dbReference type="GO" id="GO:0004568">
    <property type="term" value="F:chitinase activity"/>
    <property type="evidence" value="ECO:0007669"/>
    <property type="project" value="InterPro"/>
</dbReference>
<dbReference type="InterPro" id="IPR052354">
    <property type="entry name" value="Cell_Wall_Dynamics_Protein"/>
</dbReference>
<dbReference type="AlphaFoldDB" id="A0A1E3FL85"/>
<dbReference type="Proteomes" id="UP001220209">
    <property type="component" value="Chromosome 2"/>
</dbReference>
<sequence>MTLDEFRAAAAVSATLAQRWHPALADAMAEFGISTPARVAAFVAQTGHETLGFTLTRELWGPTAAQRAYEPPSRKAIELGNAQPGDGRRFLGRGLIQITGRTNYRECGNALGVDLEREPERLEHEPLAARSAAWWWARHGCNAIADSGDFVSLTKRINGGVNGLEDRMRRWAIAKQAMCL</sequence>